<name>A0A1V2GVJ3_9PROT</name>
<dbReference type="InterPro" id="IPR007893">
    <property type="entry name" value="Spore_coat_U/FanG"/>
</dbReference>
<evidence type="ECO:0000313" key="2">
    <source>
        <dbReference type="EMBL" id="ONG46847.1"/>
    </source>
</evidence>
<keyword evidence="3" id="KW-1185">Reference proteome</keyword>
<comment type="caution">
    <text evidence="2">The sequence shown here is derived from an EMBL/GenBank/DDBJ whole genome shotgun (WGS) entry which is preliminary data.</text>
</comment>
<evidence type="ECO:0000313" key="3">
    <source>
        <dbReference type="Proteomes" id="UP000188879"/>
    </source>
</evidence>
<organism evidence="2 3">
    <name type="scientific">Teichococcus deserti</name>
    <dbReference type="NCBI Taxonomy" id="1817963"/>
    <lineage>
        <taxon>Bacteria</taxon>
        <taxon>Pseudomonadati</taxon>
        <taxon>Pseudomonadota</taxon>
        <taxon>Alphaproteobacteria</taxon>
        <taxon>Acetobacterales</taxon>
        <taxon>Roseomonadaceae</taxon>
        <taxon>Roseomonas</taxon>
    </lineage>
</organism>
<accession>A0A1V2GVJ3</accession>
<gene>
    <name evidence="2" type="ORF">BKE38_24875</name>
</gene>
<sequence length="147" mass="15112">MVTPAAAQTTTATSSFQVTATVLKLCSVTATNLAFGDYTPTAASDQTSTLTVLCTTNTPYTIALNLGTAASATARAMTSAGTSTTLNYVLYRDASRTAVWGETTGTDTQAGTGTGTNQAITVYGRVPANQRPQPGSYTDTVTVTLTY</sequence>
<dbReference type="EMBL" id="MLCO01000309">
    <property type="protein sequence ID" value="ONG46847.1"/>
    <property type="molecule type" value="Genomic_DNA"/>
</dbReference>
<dbReference type="AlphaFoldDB" id="A0A1V2GVJ3"/>
<protein>
    <recommendedName>
        <fullName evidence="1">Spore coat protein U/FanG domain-containing protein</fullName>
    </recommendedName>
</protein>
<dbReference type="SMART" id="SM00972">
    <property type="entry name" value="SCPU"/>
    <property type="match status" value="1"/>
</dbReference>
<dbReference type="Pfam" id="PF05229">
    <property type="entry name" value="SCPU"/>
    <property type="match status" value="1"/>
</dbReference>
<dbReference type="PANTHER" id="PTHR37089:SF4">
    <property type="entry name" value="EXPORTED PROTEIN"/>
    <property type="match status" value="1"/>
</dbReference>
<dbReference type="Proteomes" id="UP000188879">
    <property type="component" value="Unassembled WGS sequence"/>
</dbReference>
<feature type="domain" description="Spore coat protein U/FanG" evidence="1">
    <location>
        <begin position="13"/>
        <end position="144"/>
    </location>
</feature>
<dbReference type="PANTHER" id="PTHR37089">
    <property type="entry name" value="PROTEIN U-RELATED"/>
    <property type="match status" value="1"/>
</dbReference>
<reference evidence="2 3" key="1">
    <citation type="submission" date="2016-10" db="EMBL/GenBank/DDBJ databases">
        <title>Draft Genome sequence of Roseomonas sp. strain M3.</title>
        <authorList>
            <person name="Subhash Y."/>
            <person name="Lee S."/>
        </authorList>
    </citation>
    <scope>NUCLEOTIDE SEQUENCE [LARGE SCALE GENOMIC DNA]</scope>
    <source>
        <strain evidence="2 3">M3</strain>
    </source>
</reference>
<proteinExistence type="predicted"/>
<evidence type="ECO:0000259" key="1">
    <source>
        <dbReference type="Pfam" id="PF05229"/>
    </source>
</evidence>
<dbReference type="InterPro" id="IPR053167">
    <property type="entry name" value="Spore_coat_component"/>
</dbReference>